<evidence type="ECO:0008006" key="3">
    <source>
        <dbReference type="Google" id="ProtNLM"/>
    </source>
</evidence>
<reference evidence="1 2" key="1">
    <citation type="journal article" date="2014" name="PLoS ONE">
        <title>Improving the Safety of Staphylococcus aureus Polyvalent Phages by Their Production on a Staphylococcus xylosus Strain.</title>
        <authorList>
            <person name="El Haddad L."/>
            <person name="Ben Abdallah N."/>
            <person name="Plante P.L."/>
            <person name="Dumaresq J."/>
            <person name="Katsarava R."/>
            <person name="Labrie S."/>
            <person name="Corbeil J."/>
            <person name="St-Gelais D."/>
            <person name="Moineau S."/>
        </authorList>
    </citation>
    <scope>NUCLEOTIDE SEQUENCE [LARGE SCALE GENOMIC DNA]</scope>
</reference>
<dbReference type="KEGG" id="vg:22276404"/>
<dbReference type="EMBL" id="KC012913">
    <property type="protein sequence ID" value="AFX93258.1"/>
    <property type="molecule type" value="Genomic_DNA"/>
</dbReference>
<name>A0A075BEK3_9CAUD</name>
<sequence length="79" mass="9193">MDTLTYTIIHKESDRVIASGLNETETMNLVQRMINTNLVTDISLDDYKRRPHGKIDVVNLLVDIRRQGVFDFNHIWHVG</sequence>
<evidence type="ECO:0000313" key="2">
    <source>
        <dbReference type="Proteomes" id="UP000028568"/>
    </source>
</evidence>
<accession>A0A075BEK3</accession>
<dbReference type="SMR" id="A0A075BEK3"/>
<protein>
    <recommendedName>
        <fullName evidence="3">TreG</fullName>
    </recommendedName>
</protein>
<dbReference type="RefSeq" id="YP_009098141.1">
    <property type="nucleotide sequence ID" value="NC_025417.1"/>
</dbReference>
<evidence type="ECO:0000313" key="1">
    <source>
        <dbReference type="EMBL" id="AFX93258.1"/>
    </source>
</evidence>
<organism evidence="1 2">
    <name type="scientific">Staphylococcus phage Team1</name>
    <dbReference type="NCBI Taxonomy" id="1262512"/>
    <lineage>
        <taxon>Viruses</taxon>
        <taxon>Duplodnaviria</taxon>
        <taxon>Heunggongvirae</taxon>
        <taxon>Uroviricota</taxon>
        <taxon>Caudoviricetes</taxon>
        <taxon>Herelleviridae</taxon>
        <taxon>Twortvirinae</taxon>
        <taxon>Kayvirus</taxon>
        <taxon>Kayvirus G1</taxon>
    </lineage>
</organism>
<proteinExistence type="predicted"/>
<dbReference type="GeneID" id="22276404"/>
<dbReference type="Proteomes" id="UP000028568">
    <property type="component" value="Segment"/>
</dbReference>